<dbReference type="EMBL" id="JBHTFQ010000004">
    <property type="protein sequence ID" value="MFC7704372.1"/>
    <property type="molecule type" value="Genomic_DNA"/>
</dbReference>
<evidence type="ECO:0000256" key="2">
    <source>
        <dbReference type="ARBA" id="ARBA00022801"/>
    </source>
</evidence>
<evidence type="ECO:0000313" key="5">
    <source>
        <dbReference type="EMBL" id="MFC7704372.1"/>
    </source>
</evidence>
<dbReference type="GO" id="GO:0016787">
    <property type="term" value="F:hydrolase activity"/>
    <property type="evidence" value="ECO:0007669"/>
    <property type="project" value="UniProtKB-KW"/>
</dbReference>
<keyword evidence="6" id="KW-1185">Reference proteome</keyword>
<keyword evidence="2 3" id="KW-0378">Hydrolase</keyword>
<dbReference type="PROSITE" id="PS00893">
    <property type="entry name" value="NUDIX_BOX"/>
    <property type="match status" value="1"/>
</dbReference>
<comment type="caution">
    <text evidence="5">The sequence shown here is derived from an EMBL/GenBank/DDBJ whole genome shotgun (WGS) entry which is preliminary data.</text>
</comment>
<evidence type="ECO:0000256" key="3">
    <source>
        <dbReference type="RuleBase" id="RU003476"/>
    </source>
</evidence>
<accession>A0ABW2UI52</accession>
<dbReference type="RefSeq" id="WP_377402526.1">
    <property type="nucleotide sequence ID" value="NZ_JBHTFQ010000004.1"/>
</dbReference>
<dbReference type="InterPro" id="IPR015797">
    <property type="entry name" value="NUDIX_hydrolase-like_dom_sf"/>
</dbReference>
<dbReference type="Proteomes" id="UP001596516">
    <property type="component" value="Unassembled WGS sequence"/>
</dbReference>
<dbReference type="PRINTS" id="PR00502">
    <property type="entry name" value="NUDIXFAMILY"/>
</dbReference>
<dbReference type="SUPFAM" id="SSF55811">
    <property type="entry name" value="Nudix"/>
    <property type="match status" value="1"/>
</dbReference>
<dbReference type="Gene3D" id="3.90.79.10">
    <property type="entry name" value="Nucleoside Triphosphate Pyrophosphohydrolase"/>
    <property type="match status" value="1"/>
</dbReference>
<comment type="cofactor">
    <cofactor evidence="1">
        <name>Mg(2+)</name>
        <dbReference type="ChEBI" id="CHEBI:18420"/>
    </cofactor>
</comment>
<dbReference type="InterPro" id="IPR020476">
    <property type="entry name" value="Nudix_hydrolase"/>
</dbReference>
<organism evidence="5 6">
    <name type="scientific">Plastorhodobacter daqingensis</name>
    <dbReference type="NCBI Taxonomy" id="1387281"/>
    <lineage>
        <taxon>Bacteria</taxon>
        <taxon>Pseudomonadati</taxon>
        <taxon>Pseudomonadota</taxon>
        <taxon>Alphaproteobacteria</taxon>
        <taxon>Rhodobacterales</taxon>
        <taxon>Paracoccaceae</taxon>
        <taxon>Plastorhodobacter</taxon>
    </lineage>
</organism>
<sequence length="148" mass="15757">MTIPFPRLAALAVLLRGSEVLLARRRNPPDAGLWGYPGGHVDAGESVAVAALRELREETGVIAEPLRYLGGLDVILPAPGGGWAHHFFLVPVLCRHVAGDPVPQDDVADAAWFPVARILARDLEMSVDVDTVLSEALAWKAASPPSRG</sequence>
<name>A0ABW2UI52_9RHOB</name>
<dbReference type="CDD" id="cd04673">
    <property type="entry name" value="NUDIX_ADPRase"/>
    <property type="match status" value="1"/>
</dbReference>
<dbReference type="Pfam" id="PF00293">
    <property type="entry name" value="NUDIX"/>
    <property type="match status" value="1"/>
</dbReference>
<evidence type="ECO:0000313" key="6">
    <source>
        <dbReference type="Proteomes" id="UP001596516"/>
    </source>
</evidence>
<proteinExistence type="inferred from homology"/>
<dbReference type="InterPro" id="IPR020084">
    <property type="entry name" value="NUDIX_hydrolase_CS"/>
</dbReference>
<dbReference type="PROSITE" id="PS51462">
    <property type="entry name" value="NUDIX"/>
    <property type="match status" value="1"/>
</dbReference>
<feature type="domain" description="Nudix hydrolase" evidence="4">
    <location>
        <begin position="5"/>
        <end position="137"/>
    </location>
</feature>
<comment type="similarity">
    <text evidence="3">Belongs to the Nudix hydrolase family.</text>
</comment>
<evidence type="ECO:0000259" key="4">
    <source>
        <dbReference type="PROSITE" id="PS51462"/>
    </source>
</evidence>
<dbReference type="PANTHER" id="PTHR43736:SF1">
    <property type="entry name" value="DIHYDRONEOPTERIN TRIPHOSPHATE DIPHOSPHATASE"/>
    <property type="match status" value="1"/>
</dbReference>
<evidence type="ECO:0000256" key="1">
    <source>
        <dbReference type="ARBA" id="ARBA00001946"/>
    </source>
</evidence>
<gene>
    <name evidence="5" type="ORF">ACFQXB_09210</name>
</gene>
<protein>
    <submittedName>
        <fullName evidence="5">NUDIX hydrolase</fullName>
    </submittedName>
</protein>
<reference evidence="6" key="1">
    <citation type="journal article" date="2019" name="Int. J. Syst. Evol. Microbiol.">
        <title>The Global Catalogue of Microorganisms (GCM) 10K type strain sequencing project: providing services to taxonomists for standard genome sequencing and annotation.</title>
        <authorList>
            <consortium name="The Broad Institute Genomics Platform"/>
            <consortium name="The Broad Institute Genome Sequencing Center for Infectious Disease"/>
            <person name="Wu L."/>
            <person name="Ma J."/>
        </authorList>
    </citation>
    <scope>NUCLEOTIDE SEQUENCE [LARGE SCALE GENOMIC DNA]</scope>
    <source>
        <strain evidence="6">CGMCC 1.12750</strain>
    </source>
</reference>
<dbReference type="InterPro" id="IPR000086">
    <property type="entry name" value="NUDIX_hydrolase_dom"/>
</dbReference>
<dbReference type="PANTHER" id="PTHR43736">
    <property type="entry name" value="ADP-RIBOSE PYROPHOSPHATASE"/>
    <property type="match status" value="1"/>
</dbReference>